<protein>
    <recommendedName>
        <fullName evidence="4">RNA polymerase sigma-70 ECF-like HTH domain-containing protein</fullName>
    </recommendedName>
</protein>
<dbReference type="Proteomes" id="UP000464378">
    <property type="component" value="Chromosome"/>
</dbReference>
<proteinExistence type="predicted"/>
<organism evidence="5">
    <name type="scientific">Tuwongella immobilis</name>
    <dbReference type="NCBI Taxonomy" id="692036"/>
    <lineage>
        <taxon>Bacteria</taxon>
        <taxon>Pseudomonadati</taxon>
        <taxon>Planctomycetota</taxon>
        <taxon>Planctomycetia</taxon>
        <taxon>Gemmatales</taxon>
        <taxon>Gemmataceae</taxon>
        <taxon>Tuwongella</taxon>
    </lineage>
</organism>
<evidence type="ECO:0000259" key="4">
    <source>
        <dbReference type="Pfam" id="PF07638"/>
    </source>
</evidence>
<dbReference type="InParanoid" id="A0A6C2YQF5"/>
<keyword evidence="3" id="KW-0804">Transcription</keyword>
<keyword evidence="6" id="KW-1185">Reference proteome</keyword>
<evidence type="ECO:0000256" key="3">
    <source>
        <dbReference type="ARBA" id="ARBA00023163"/>
    </source>
</evidence>
<dbReference type="InterPro" id="IPR036388">
    <property type="entry name" value="WH-like_DNA-bd_sf"/>
</dbReference>
<dbReference type="AlphaFoldDB" id="A0A6C2YQF5"/>
<dbReference type="SUPFAM" id="SSF88659">
    <property type="entry name" value="Sigma3 and sigma4 domains of RNA polymerase sigma factors"/>
    <property type="match status" value="1"/>
</dbReference>
<dbReference type="PANTHER" id="PTHR43133">
    <property type="entry name" value="RNA POLYMERASE ECF-TYPE SIGMA FACTO"/>
    <property type="match status" value="1"/>
</dbReference>
<keyword evidence="1" id="KW-0805">Transcription regulation</keyword>
<accession>A0A6C2YQF5</accession>
<evidence type="ECO:0000313" key="5">
    <source>
        <dbReference type="EMBL" id="VIP03561.1"/>
    </source>
</evidence>
<name>A0A6C2YQF5_9BACT</name>
<keyword evidence="2" id="KW-0731">Sigma factor</keyword>
<dbReference type="InterPro" id="IPR053812">
    <property type="entry name" value="HTH_Sigma70_ECF-like"/>
</dbReference>
<dbReference type="RefSeq" id="WP_162658703.1">
    <property type="nucleotide sequence ID" value="NZ_LR593887.1"/>
</dbReference>
<dbReference type="PANTHER" id="PTHR43133:SF39">
    <property type="entry name" value="SIMILAR TO RNA POLYMERASE SIGMA-E FACTOR"/>
    <property type="match status" value="1"/>
</dbReference>
<dbReference type="EMBL" id="LR593887">
    <property type="protein sequence ID" value="VTS04490.1"/>
    <property type="molecule type" value="Genomic_DNA"/>
</dbReference>
<dbReference type="NCBIfam" id="TIGR02937">
    <property type="entry name" value="sigma70-ECF"/>
    <property type="match status" value="1"/>
</dbReference>
<dbReference type="KEGG" id="tim:GMBLW1_03990"/>
<evidence type="ECO:0000313" key="6">
    <source>
        <dbReference type="Proteomes" id="UP000464378"/>
    </source>
</evidence>
<evidence type="ECO:0000256" key="1">
    <source>
        <dbReference type="ARBA" id="ARBA00023015"/>
    </source>
</evidence>
<dbReference type="InterPro" id="IPR011517">
    <property type="entry name" value="RNA_pol_sigma70_ECF-like"/>
</dbReference>
<dbReference type="NCBIfam" id="TIGR02999">
    <property type="entry name" value="Sig-70_X6"/>
    <property type="match status" value="1"/>
</dbReference>
<sequence length="200" mass="21947">MDDQPIIDPNRDATGPLDSGADTLFAALYADLHRVAVVVLDRVPKGQSVYPTDLIHEAYVRLSRQPDHQWESRAHFLNAAAQAMRCFLTDRARRRLAAKRGEGKTTLPLDDRLIVQAPDEQLLEVHEALARLEQIDPRAAKLVELTYFLGLTQLEAAEVLQISDRTARRDLIFARAWLAQEIGIDTSGPASGAAGGSSGG</sequence>
<dbReference type="InterPro" id="IPR014284">
    <property type="entry name" value="RNA_pol_sigma-70_dom"/>
</dbReference>
<dbReference type="InterPro" id="IPR013324">
    <property type="entry name" value="RNA_pol_sigma_r3/r4-like"/>
</dbReference>
<dbReference type="EMBL" id="LR586016">
    <property type="protein sequence ID" value="VIP03561.1"/>
    <property type="molecule type" value="Genomic_DNA"/>
</dbReference>
<dbReference type="Gene3D" id="1.10.10.10">
    <property type="entry name" value="Winged helix-like DNA-binding domain superfamily/Winged helix DNA-binding domain"/>
    <property type="match status" value="1"/>
</dbReference>
<reference evidence="5" key="1">
    <citation type="submission" date="2019-04" db="EMBL/GenBank/DDBJ databases">
        <authorList>
            <consortium name="Science for Life Laboratories"/>
        </authorList>
    </citation>
    <scope>NUCLEOTIDE SEQUENCE</scope>
    <source>
        <strain evidence="5">MBLW1</strain>
    </source>
</reference>
<dbReference type="GO" id="GO:0006352">
    <property type="term" value="P:DNA-templated transcription initiation"/>
    <property type="evidence" value="ECO:0007669"/>
    <property type="project" value="InterPro"/>
</dbReference>
<evidence type="ECO:0000256" key="2">
    <source>
        <dbReference type="ARBA" id="ARBA00023082"/>
    </source>
</evidence>
<dbReference type="Pfam" id="PF07638">
    <property type="entry name" value="Sigma70_ECF"/>
    <property type="match status" value="1"/>
</dbReference>
<feature type="domain" description="RNA polymerase sigma-70 ECF-like HTH" evidence="4">
    <location>
        <begin position="21"/>
        <end position="182"/>
    </location>
</feature>
<dbReference type="InterPro" id="IPR039425">
    <property type="entry name" value="RNA_pol_sigma-70-like"/>
</dbReference>
<gene>
    <name evidence="5" type="ORF">GMBLW1_03990</name>
</gene>
<dbReference type="GO" id="GO:0016987">
    <property type="term" value="F:sigma factor activity"/>
    <property type="evidence" value="ECO:0007669"/>
    <property type="project" value="UniProtKB-KW"/>
</dbReference>